<comment type="caution">
    <text evidence="1">The sequence shown here is derived from an EMBL/GenBank/DDBJ whole genome shotgun (WGS) entry which is preliminary data.</text>
</comment>
<dbReference type="InterPro" id="IPR023393">
    <property type="entry name" value="START-like_dom_sf"/>
</dbReference>
<evidence type="ECO:0008006" key="3">
    <source>
        <dbReference type="Google" id="ProtNLM"/>
    </source>
</evidence>
<protein>
    <recommendedName>
        <fullName evidence="3">Polyketide cyclase/dehydrase/lipid transport protein</fullName>
    </recommendedName>
</protein>
<keyword evidence="2" id="KW-1185">Reference proteome</keyword>
<dbReference type="SUPFAM" id="SSF55961">
    <property type="entry name" value="Bet v1-like"/>
    <property type="match status" value="1"/>
</dbReference>
<evidence type="ECO:0000313" key="1">
    <source>
        <dbReference type="EMBL" id="OJF11135.1"/>
    </source>
</evidence>
<dbReference type="Pfam" id="PF10604">
    <property type="entry name" value="Polyketide_cyc2"/>
    <property type="match status" value="1"/>
</dbReference>
<accession>A0A1K0FE70</accession>
<evidence type="ECO:0000313" key="2">
    <source>
        <dbReference type="Proteomes" id="UP000182486"/>
    </source>
</evidence>
<proteinExistence type="predicted"/>
<sequence length="160" mass="18353">MSRSSVTVGDHGSARHSVSVERVIASPAARIFDLLADPALHARLDGSGTVLGSHARNPRRLFPGATFTMDMRVRVPYRMWNSVVEFEENRRIAWRQELGHHVWRYELEPATDSATMVRETFDWSTCRAKWLIHAMSWAERNQRSMTATLDRLAALVERSY</sequence>
<gene>
    <name evidence="1" type="ORF">BG844_28485</name>
</gene>
<reference evidence="1 2" key="1">
    <citation type="submission" date="2016-09" db="EMBL/GenBank/DDBJ databases">
        <title>Couchioplanes caeruleus draft genome sequence.</title>
        <authorList>
            <person name="Sheehan J."/>
            <person name="Caffrey P."/>
        </authorList>
    </citation>
    <scope>NUCLEOTIDE SEQUENCE [LARGE SCALE GENOMIC DNA]</scope>
    <source>
        <strain evidence="1 2">DSM 43634</strain>
    </source>
</reference>
<dbReference type="EMBL" id="MEIA01000439">
    <property type="protein sequence ID" value="OJF11135.1"/>
    <property type="molecule type" value="Genomic_DNA"/>
</dbReference>
<dbReference type="RefSeq" id="WP_071808395.1">
    <property type="nucleotide sequence ID" value="NZ_MEIA01000439.1"/>
</dbReference>
<dbReference type="AlphaFoldDB" id="A0A1K0FE70"/>
<dbReference type="Proteomes" id="UP000182486">
    <property type="component" value="Unassembled WGS sequence"/>
</dbReference>
<dbReference type="Gene3D" id="3.30.530.20">
    <property type="match status" value="1"/>
</dbReference>
<organism evidence="1 2">
    <name type="scientific">Couchioplanes caeruleus subsp. caeruleus</name>
    <dbReference type="NCBI Taxonomy" id="56427"/>
    <lineage>
        <taxon>Bacteria</taxon>
        <taxon>Bacillati</taxon>
        <taxon>Actinomycetota</taxon>
        <taxon>Actinomycetes</taxon>
        <taxon>Micromonosporales</taxon>
        <taxon>Micromonosporaceae</taxon>
        <taxon>Couchioplanes</taxon>
    </lineage>
</organism>
<name>A0A1K0FE70_9ACTN</name>
<dbReference type="InterPro" id="IPR019587">
    <property type="entry name" value="Polyketide_cyclase/dehydratase"/>
</dbReference>